<keyword evidence="2" id="KW-1185">Reference proteome</keyword>
<reference evidence="2" key="1">
    <citation type="journal article" date="2008" name="J. Bacteriol.">
        <title>Ma-LMM01 infecting toxic Microcystis aeruginosa illuminates diverse cyanophage genome strategies.</title>
        <authorList>
            <person name="Yoshida T."/>
            <person name="Nagasaki K."/>
            <person name="Takashima Y."/>
            <person name="Shirai Y."/>
            <person name="Tomaru Y."/>
            <person name="Takao Y."/>
            <person name="Sakamoto S."/>
            <person name="Hiroishi S."/>
            <person name="Ogata H."/>
        </authorList>
    </citation>
    <scope>NUCLEOTIDE SEQUENCE</scope>
</reference>
<sequence>MAELSTIKPWQELVAEQRRLNPTRPYQPQSGLFEYKGLDALVIEVESYTWVGIQWLGGDLWGRRGWQEIAVFVRIDGQSWPNRRYIYLPVDLVEHLLPYIPMVDDGYTLRYPSADDLVPIFSGRVVLLSSQGIHPLLPGWVWTGRVIWPYYEYQHVSGDIAPPDTLQWSKLRPTNLLDPLGPPSVEQMTPTLPNLVGELPTRLEEPWIGTYTGWSTINYGEETTLYQYRAQTQELFLLDSPPLLDSILYKQQWLNDSVRLSHSIVQGVVIQQTVTATLRLW</sequence>
<evidence type="ECO:0000313" key="2">
    <source>
        <dbReference type="Proteomes" id="UP000001249"/>
    </source>
</evidence>
<evidence type="ECO:0000313" key="1">
    <source>
        <dbReference type="EMBL" id="BAF36205.1"/>
    </source>
</evidence>
<dbReference type="RefSeq" id="YP_851128.1">
    <property type="nucleotide sequence ID" value="NC_008562.1"/>
</dbReference>
<dbReference type="EMBL" id="AB231700">
    <property type="protein sequence ID" value="BAF36205.1"/>
    <property type="molecule type" value="Genomic_DNA"/>
</dbReference>
<dbReference type="GeneID" id="4484369"/>
<name>A0A7M8_9CAUD</name>
<protein>
    <submittedName>
        <fullName evidence="1">Uncharacterized protein</fullName>
    </submittedName>
</protein>
<organism evidence="1 2">
    <name type="scientific">Microcystis phage LMM01</name>
    <dbReference type="NCBI Taxonomy" id="2856824"/>
    <lineage>
        <taxon>Viruses</taxon>
        <taxon>Duplodnaviria</taxon>
        <taxon>Heunggongvirae</taxon>
        <taxon>Uroviricota</taxon>
        <taxon>Caudoviricetes</taxon>
        <taxon>Fukuivirus</taxon>
        <taxon>Fukuivirus LMM01</taxon>
    </lineage>
</organism>
<dbReference type="KEGG" id="vg:4484369"/>
<accession>A0A7M8</accession>
<proteinExistence type="predicted"/>
<dbReference type="Proteomes" id="UP000001249">
    <property type="component" value="Segment"/>
</dbReference>